<gene>
    <name evidence="4" type="ORF">SAMN06265222_101850</name>
</gene>
<dbReference type="Proteomes" id="UP001158067">
    <property type="component" value="Unassembled WGS sequence"/>
</dbReference>
<reference evidence="4 5" key="1">
    <citation type="submission" date="2017-05" db="EMBL/GenBank/DDBJ databases">
        <authorList>
            <person name="Varghese N."/>
            <person name="Submissions S."/>
        </authorList>
    </citation>
    <scope>NUCLEOTIDE SEQUENCE [LARGE SCALE GENOMIC DNA]</scope>
    <source>
        <strain evidence="4 5">DSM 25457</strain>
    </source>
</reference>
<dbReference type="PROSITE" id="PS50902">
    <property type="entry name" value="FLAVODOXIN_LIKE"/>
    <property type="match status" value="1"/>
</dbReference>
<accession>A0ABY1PT73</accession>
<dbReference type="InterPro" id="IPR029039">
    <property type="entry name" value="Flavoprotein-like_sf"/>
</dbReference>
<feature type="domain" description="Flavodoxin-like" evidence="3">
    <location>
        <begin position="3"/>
        <end position="175"/>
    </location>
</feature>
<organism evidence="4 5">
    <name type="scientific">Neorhodopirellula lusitana</name>
    <dbReference type="NCBI Taxonomy" id="445327"/>
    <lineage>
        <taxon>Bacteria</taxon>
        <taxon>Pseudomonadati</taxon>
        <taxon>Planctomycetota</taxon>
        <taxon>Planctomycetia</taxon>
        <taxon>Pirellulales</taxon>
        <taxon>Pirellulaceae</taxon>
        <taxon>Neorhodopirellula</taxon>
    </lineage>
</organism>
<dbReference type="PANTHER" id="PTHR38030:SF2">
    <property type="entry name" value="PROTOPORPHYRINOGEN IX DEHYDROGENASE [QUINONE]"/>
    <property type="match status" value="1"/>
</dbReference>
<dbReference type="Pfam" id="PF12724">
    <property type="entry name" value="Flavodoxin_5"/>
    <property type="match status" value="1"/>
</dbReference>
<protein>
    <submittedName>
        <fullName evidence="4">Menaquinone-dependent protoporphyrinogen oxidase</fullName>
    </submittedName>
</protein>
<comment type="caution">
    <text evidence="4">The sequence shown here is derived from an EMBL/GenBank/DDBJ whole genome shotgun (WGS) entry which is preliminary data.</text>
</comment>
<dbReference type="InterPro" id="IPR026816">
    <property type="entry name" value="Flavodoxin_dom"/>
</dbReference>
<evidence type="ECO:0000256" key="1">
    <source>
        <dbReference type="ARBA" id="ARBA00001917"/>
    </source>
</evidence>
<dbReference type="InterPro" id="IPR001226">
    <property type="entry name" value="Flavodoxin_CS"/>
</dbReference>
<dbReference type="PROSITE" id="PS00201">
    <property type="entry name" value="FLAVODOXIN"/>
    <property type="match status" value="1"/>
</dbReference>
<dbReference type="InterPro" id="IPR052200">
    <property type="entry name" value="Protoporphyrinogen_IX_DH"/>
</dbReference>
<name>A0ABY1PT73_9BACT</name>
<dbReference type="Gene3D" id="3.40.50.360">
    <property type="match status" value="1"/>
</dbReference>
<evidence type="ECO:0000259" key="3">
    <source>
        <dbReference type="PROSITE" id="PS50902"/>
    </source>
</evidence>
<keyword evidence="5" id="KW-1185">Reference proteome</keyword>
<evidence type="ECO:0000313" key="4">
    <source>
        <dbReference type="EMBL" id="SMP42841.1"/>
    </source>
</evidence>
<sequence length="247" mass="28049">MRAIVIYATCEGQTERIAKRIAKVMTDQGVPTDTFDVTRRHVHELAVDSYDAVVLGSSLHYAEHDPRIAWCIRENRRLLRELPTAFFSVSLGIISEHYKDRVEAEWLAESFLRDEDFVPSRHACFAGALRYSKYGWLKKHLMQWIAEKAGNKTNTDCDYEFTDWNAVEAFAEEFANFVHRCRKETRPGLKPIEVRKPYRECVVRSTECSATSPGCTCDPESPTGESEECSGDSATCDGKCCQTLASE</sequence>
<dbReference type="InterPro" id="IPR008254">
    <property type="entry name" value="Flavodoxin/NO_synth"/>
</dbReference>
<dbReference type="RefSeq" id="WP_283431025.1">
    <property type="nucleotide sequence ID" value="NZ_FXUG01000001.1"/>
</dbReference>
<feature type="region of interest" description="Disordered" evidence="2">
    <location>
        <begin position="213"/>
        <end position="235"/>
    </location>
</feature>
<evidence type="ECO:0000256" key="2">
    <source>
        <dbReference type="SAM" id="MobiDB-lite"/>
    </source>
</evidence>
<dbReference type="EMBL" id="FXUG01000001">
    <property type="protein sequence ID" value="SMP42841.1"/>
    <property type="molecule type" value="Genomic_DNA"/>
</dbReference>
<dbReference type="PANTHER" id="PTHR38030">
    <property type="entry name" value="PROTOPORPHYRINOGEN IX DEHYDROGENASE [MENAQUINONE]"/>
    <property type="match status" value="1"/>
</dbReference>
<evidence type="ECO:0000313" key="5">
    <source>
        <dbReference type="Proteomes" id="UP001158067"/>
    </source>
</evidence>
<comment type="cofactor">
    <cofactor evidence="1">
        <name>FMN</name>
        <dbReference type="ChEBI" id="CHEBI:58210"/>
    </cofactor>
</comment>
<dbReference type="SUPFAM" id="SSF52218">
    <property type="entry name" value="Flavoproteins"/>
    <property type="match status" value="1"/>
</dbReference>
<proteinExistence type="predicted"/>